<organism evidence="3 4">
    <name type="scientific">Sphaerimonospora thailandensis</name>
    <dbReference type="NCBI Taxonomy" id="795644"/>
    <lineage>
        <taxon>Bacteria</taxon>
        <taxon>Bacillati</taxon>
        <taxon>Actinomycetota</taxon>
        <taxon>Actinomycetes</taxon>
        <taxon>Streptosporangiales</taxon>
        <taxon>Streptosporangiaceae</taxon>
        <taxon>Sphaerimonospora</taxon>
    </lineage>
</organism>
<accession>A0A8J3VWV3</accession>
<dbReference type="InterPro" id="IPR045924">
    <property type="entry name" value="DUF6343"/>
</dbReference>
<keyword evidence="4" id="KW-1185">Reference proteome</keyword>
<feature type="transmembrane region" description="Helical" evidence="2">
    <location>
        <begin position="92"/>
        <end position="111"/>
    </location>
</feature>
<name>A0A8J3VWV3_9ACTN</name>
<keyword evidence="2" id="KW-0472">Membrane</keyword>
<dbReference type="Proteomes" id="UP000610966">
    <property type="component" value="Unassembled WGS sequence"/>
</dbReference>
<protein>
    <submittedName>
        <fullName evidence="3">Uncharacterized protein</fullName>
    </submittedName>
</protein>
<comment type="caution">
    <text evidence="3">The sequence shown here is derived from an EMBL/GenBank/DDBJ whole genome shotgun (WGS) entry which is preliminary data.</text>
</comment>
<evidence type="ECO:0000256" key="1">
    <source>
        <dbReference type="SAM" id="MobiDB-lite"/>
    </source>
</evidence>
<keyword evidence="2" id="KW-1133">Transmembrane helix</keyword>
<keyword evidence="2" id="KW-0812">Transmembrane</keyword>
<feature type="transmembrane region" description="Helical" evidence="2">
    <location>
        <begin position="67"/>
        <end position="86"/>
    </location>
</feature>
<feature type="region of interest" description="Disordered" evidence="1">
    <location>
        <begin position="1"/>
        <end position="42"/>
    </location>
</feature>
<evidence type="ECO:0000256" key="2">
    <source>
        <dbReference type="SAM" id="Phobius"/>
    </source>
</evidence>
<dbReference type="Pfam" id="PF19870">
    <property type="entry name" value="DUF6343"/>
    <property type="match status" value="1"/>
</dbReference>
<feature type="compositionally biased region" description="Gly residues" evidence="1">
    <location>
        <begin position="22"/>
        <end position="32"/>
    </location>
</feature>
<dbReference type="EMBL" id="BOOG01000007">
    <property type="protein sequence ID" value="GIH68239.1"/>
    <property type="molecule type" value="Genomic_DNA"/>
</dbReference>
<evidence type="ECO:0000313" key="4">
    <source>
        <dbReference type="Proteomes" id="UP000610966"/>
    </source>
</evidence>
<proteinExistence type="predicted"/>
<evidence type="ECO:0000313" key="3">
    <source>
        <dbReference type="EMBL" id="GIH68239.1"/>
    </source>
</evidence>
<dbReference type="AlphaFoldDB" id="A0A8J3VWV3"/>
<gene>
    <name evidence="3" type="ORF">Mth01_04920</name>
</gene>
<sequence>MSVIERFGVGGEEGREDDMGKTHGGGRLGSGTGPRNVHQDRRSARDRFWSVFSPTSEPPRSALNLRIALAAFGLVVCVLFAALAVAAGLTVLAIGLAGLALIAVVDLVVVIRRRARRGDGHSLFE</sequence>
<reference evidence="3" key="1">
    <citation type="submission" date="2021-01" db="EMBL/GenBank/DDBJ databases">
        <title>Whole genome shotgun sequence of Sphaerimonospora thailandensis NBRC 107569.</title>
        <authorList>
            <person name="Komaki H."/>
            <person name="Tamura T."/>
        </authorList>
    </citation>
    <scope>NUCLEOTIDE SEQUENCE</scope>
    <source>
        <strain evidence="3">NBRC 107569</strain>
    </source>
</reference>